<reference evidence="5 6" key="1">
    <citation type="submission" date="2020-01" db="EMBL/GenBank/DDBJ databases">
        <title>Genome sequence of Desulfovibrio aerotolerans DSM 16695(T).</title>
        <authorList>
            <person name="Karnachuk O."/>
            <person name="Avakyan M."/>
            <person name="Mardanov A."/>
            <person name="Kadnikov V."/>
            <person name="Ravin N."/>
        </authorList>
    </citation>
    <scope>NUCLEOTIDE SEQUENCE [LARGE SCALE GENOMIC DNA]</scope>
    <source>
        <strain evidence="5 6">DSM 16695</strain>
    </source>
</reference>
<sequence>MSSRQTLCIEGLGKTFVAADRKICALDHVDLSVADNAFVCVVGPSGCGKSTMLRIAAGLDDASQGQVTFRGQPMRAPRREVGMVFQEYSLLPWRSVLDNIALGPEFAGLAAAKRTALALEHLKLVGLEEFARALPHELSGGMRQRVAIARALCNRPDVLLMDEPFGALDAYTRILLQKELLRVWERRKATIVFVTHSVDEAVWLADRVVVMSARPGRILADLPVPLARPRSRADAAYAALTSEILEMLEGETGIKPAGDSTE</sequence>
<gene>
    <name evidence="5" type="ORF">GTA51_19400</name>
</gene>
<organism evidence="5 6">
    <name type="scientific">Solidesulfovibrio aerotolerans</name>
    <dbReference type="NCBI Taxonomy" id="295255"/>
    <lineage>
        <taxon>Bacteria</taxon>
        <taxon>Pseudomonadati</taxon>
        <taxon>Thermodesulfobacteriota</taxon>
        <taxon>Desulfovibrionia</taxon>
        <taxon>Desulfovibrionales</taxon>
        <taxon>Desulfovibrionaceae</taxon>
        <taxon>Solidesulfovibrio</taxon>
    </lineage>
</organism>
<evidence type="ECO:0000313" key="5">
    <source>
        <dbReference type="EMBL" id="MYL85265.1"/>
    </source>
</evidence>
<keyword evidence="1" id="KW-0813">Transport</keyword>
<dbReference type="OrthoDB" id="9809450at2"/>
<dbReference type="SMART" id="SM00382">
    <property type="entry name" value="AAA"/>
    <property type="match status" value="1"/>
</dbReference>
<name>A0A7C9INP4_9BACT</name>
<proteinExistence type="predicted"/>
<dbReference type="InterPro" id="IPR003439">
    <property type="entry name" value="ABC_transporter-like_ATP-bd"/>
</dbReference>
<dbReference type="PROSITE" id="PS00211">
    <property type="entry name" value="ABC_TRANSPORTER_1"/>
    <property type="match status" value="1"/>
</dbReference>
<keyword evidence="6" id="KW-1185">Reference proteome</keyword>
<dbReference type="PROSITE" id="PS50893">
    <property type="entry name" value="ABC_TRANSPORTER_2"/>
    <property type="match status" value="1"/>
</dbReference>
<dbReference type="Pfam" id="PF00005">
    <property type="entry name" value="ABC_tran"/>
    <property type="match status" value="1"/>
</dbReference>
<keyword evidence="2" id="KW-0547">Nucleotide-binding</keyword>
<dbReference type="InterPro" id="IPR050166">
    <property type="entry name" value="ABC_transporter_ATP-bind"/>
</dbReference>
<dbReference type="PANTHER" id="PTHR42788">
    <property type="entry name" value="TAURINE IMPORT ATP-BINDING PROTEIN-RELATED"/>
    <property type="match status" value="1"/>
</dbReference>
<dbReference type="EMBL" id="WVUD01000070">
    <property type="protein sequence ID" value="MYL85265.1"/>
    <property type="molecule type" value="Genomic_DNA"/>
</dbReference>
<dbReference type="CDD" id="cd03293">
    <property type="entry name" value="ABC_NrtD_SsuB_transporters"/>
    <property type="match status" value="1"/>
</dbReference>
<evidence type="ECO:0000256" key="2">
    <source>
        <dbReference type="ARBA" id="ARBA00022741"/>
    </source>
</evidence>
<keyword evidence="3 5" id="KW-0067">ATP-binding</keyword>
<dbReference type="InterPro" id="IPR003593">
    <property type="entry name" value="AAA+_ATPase"/>
</dbReference>
<dbReference type="Proteomes" id="UP000482487">
    <property type="component" value="Unassembled WGS sequence"/>
</dbReference>
<dbReference type="SUPFAM" id="SSF52540">
    <property type="entry name" value="P-loop containing nucleoside triphosphate hydrolases"/>
    <property type="match status" value="1"/>
</dbReference>
<evidence type="ECO:0000259" key="4">
    <source>
        <dbReference type="PROSITE" id="PS50893"/>
    </source>
</evidence>
<evidence type="ECO:0000313" key="6">
    <source>
        <dbReference type="Proteomes" id="UP000482487"/>
    </source>
</evidence>
<dbReference type="AlphaFoldDB" id="A0A7C9INP4"/>
<dbReference type="InterPro" id="IPR017871">
    <property type="entry name" value="ABC_transporter-like_CS"/>
</dbReference>
<accession>A0A7C9INP4</accession>
<dbReference type="GO" id="GO:0016887">
    <property type="term" value="F:ATP hydrolysis activity"/>
    <property type="evidence" value="ECO:0007669"/>
    <property type="project" value="InterPro"/>
</dbReference>
<feature type="domain" description="ABC transporter" evidence="4">
    <location>
        <begin position="7"/>
        <end position="238"/>
    </location>
</feature>
<dbReference type="GO" id="GO:0005524">
    <property type="term" value="F:ATP binding"/>
    <property type="evidence" value="ECO:0007669"/>
    <property type="project" value="UniProtKB-KW"/>
</dbReference>
<comment type="caution">
    <text evidence="5">The sequence shown here is derived from an EMBL/GenBank/DDBJ whole genome shotgun (WGS) entry which is preliminary data.</text>
</comment>
<evidence type="ECO:0000256" key="1">
    <source>
        <dbReference type="ARBA" id="ARBA00022448"/>
    </source>
</evidence>
<evidence type="ECO:0000256" key="3">
    <source>
        <dbReference type="ARBA" id="ARBA00022840"/>
    </source>
</evidence>
<dbReference type="InterPro" id="IPR027417">
    <property type="entry name" value="P-loop_NTPase"/>
</dbReference>
<dbReference type="Gene3D" id="3.40.50.300">
    <property type="entry name" value="P-loop containing nucleotide triphosphate hydrolases"/>
    <property type="match status" value="1"/>
</dbReference>
<dbReference type="PANTHER" id="PTHR42788:SF13">
    <property type="entry name" value="ALIPHATIC SULFONATES IMPORT ATP-BINDING PROTEIN SSUB"/>
    <property type="match status" value="1"/>
</dbReference>
<protein>
    <submittedName>
        <fullName evidence="5">ATP-binding cassette domain-containing protein</fullName>
    </submittedName>
</protein>